<reference evidence="2" key="1">
    <citation type="submission" date="2019-08" db="EMBL/GenBank/DDBJ databases">
        <authorList>
            <person name="Kucharzyk K."/>
            <person name="Murdoch R.W."/>
            <person name="Higgins S."/>
            <person name="Loffler F."/>
        </authorList>
    </citation>
    <scope>NUCLEOTIDE SEQUENCE</scope>
</reference>
<organism evidence="2">
    <name type="scientific">bioreactor metagenome</name>
    <dbReference type="NCBI Taxonomy" id="1076179"/>
    <lineage>
        <taxon>unclassified sequences</taxon>
        <taxon>metagenomes</taxon>
        <taxon>ecological metagenomes</taxon>
    </lineage>
</organism>
<feature type="region of interest" description="Disordered" evidence="1">
    <location>
        <begin position="1"/>
        <end position="103"/>
    </location>
</feature>
<evidence type="ECO:0000256" key="1">
    <source>
        <dbReference type="SAM" id="MobiDB-lite"/>
    </source>
</evidence>
<sequence length="103" mass="10899">MAAGIDTEPTEPGFDRRRDRCAHDGLGAGAADRETGRAPEPIGQEELCCGGAEHVAGADDQDLEGWRPSGGRRADRASRLTRTHRHRPLPAPGRPGPSGHLCA</sequence>
<protein>
    <submittedName>
        <fullName evidence="2">Uncharacterized protein</fullName>
    </submittedName>
</protein>
<feature type="compositionally biased region" description="Basic and acidic residues" evidence="1">
    <location>
        <begin position="13"/>
        <end position="23"/>
    </location>
</feature>
<gene>
    <name evidence="2" type="ORF">SDC9_181210</name>
</gene>
<accession>A0A645H6M1</accession>
<comment type="caution">
    <text evidence="2">The sequence shown here is derived from an EMBL/GenBank/DDBJ whole genome shotgun (WGS) entry which is preliminary data.</text>
</comment>
<name>A0A645H6M1_9ZZZZ</name>
<dbReference type="EMBL" id="VSSQ01086360">
    <property type="protein sequence ID" value="MPN33719.1"/>
    <property type="molecule type" value="Genomic_DNA"/>
</dbReference>
<dbReference type="AlphaFoldDB" id="A0A645H6M1"/>
<feature type="compositionally biased region" description="Basic residues" evidence="1">
    <location>
        <begin position="79"/>
        <end position="88"/>
    </location>
</feature>
<proteinExistence type="predicted"/>
<evidence type="ECO:0000313" key="2">
    <source>
        <dbReference type="EMBL" id="MPN33719.1"/>
    </source>
</evidence>